<evidence type="ECO:0000256" key="1">
    <source>
        <dbReference type="SAM" id="MobiDB-lite"/>
    </source>
</evidence>
<dbReference type="AlphaFoldDB" id="A0AAN9TT72"/>
<proteinExistence type="predicted"/>
<evidence type="ECO:0000313" key="3">
    <source>
        <dbReference type="Proteomes" id="UP001367676"/>
    </source>
</evidence>
<reference evidence="2 3" key="1">
    <citation type="submission" date="2024-03" db="EMBL/GenBank/DDBJ databases">
        <title>Adaptation during the transition from Ophiocordyceps entomopathogen to insect associate is accompanied by gene loss and intensified selection.</title>
        <authorList>
            <person name="Ward C.M."/>
            <person name="Onetto C.A."/>
            <person name="Borneman A.R."/>
        </authorList>
    </citation>
    <scope>NUCLEOTIDE SEQUENCE [LARGE SCALE GENOMIC DNA]</scope>
    <source>
        <strain evidence="2">AWRI1</strain>
        <tissue evidence="2">Single Adult Female</tissue>
    </source>
</reference>
<keyword evidence="3" id="KW-1185">Reference proteome</keyword>
<comment type="caution">
    <text evidence="2">The sequence shown here is derived from an EMBL/GenBank/DDBJ whole genome shotgun (WGS) entry which is preliminary data.</text>
</comment>
<feature type="compositionally biased region" description="Low complexity" evidence="1">
    <location>
        <begin position="50"/>
        <end position="62"/>
    </location>
</feature>
<accession>A0AAN9TT72</accession>
<name>A0AAN9TT72_9HEMI</name>
<organism evidence="2 3">
    <name type="scientific">Parthenolecanium corni</name>
    <dbReference type="NCBI Taxonomy" id="536013"/>
    <lineage>
        <taxon>Eukaryota</taxon>
        <taxon>Metazoa</taxon>
        <taxon>Ecdysozoa</taxon>
        <taxon>Arthropoda</taxon>
        <taxon>Hexapoda</taxon>
        <taxon>Insecta</taxon>
        <taxon>Pterygota</taxon>
        <taxon>Neoptera</taxon>
        <taxon>Paraneoptera</taxon>
        <taxon>Hemiptera</taxon>
        <taxon>Sternorrhyncha</taxon>
        <taxon>Coccoidea</taxon>
        <taxon>Coccidae</taxon>
        <taxon>Parthenolecanium</taxon>
    </lineage>
</organism>
<dbReference type="EMBL" id="JBBCAQ010000003">
    <property type="protein sequence ID" value="KAK7604432.1"/>
    <property type="molecule type" value="Genomic_DNA"/>
</dbReference>
<gene>
    <name evidence="2" type="ORF">V9T40_005618</name>
</gene>
<dbReference type="Proteomes" id="UP001367676">
    <property type="component" value="Unassembled WGS sequence"/>
</dbReference>
<feature type="compositionally biased region" description="Polar residues" evidence="1">
    <location>
        <begin position="24"/>
        <end position="40"/>
    </location>
</feature>
<evidence type="ECO:0000313" key="2">
    <source>
        <dbReference type="EMBL" id="KAK7604432.1"/>
    </source>
</evidence>
<feature type="region of interest" description="Disordered" evidence="1">
    <location>
        <begin position="1"/>
        <end position="71"/>
    </location>
</feature>
<sequence length="254" mass="29545">MLPRNVKKSLNYAEKKKREDPVASDSQTQQKQISYLQPVQTRIPVKGGISKESSSQPQQQPERTSPIKETQIKLPVKVTSPPKKISVINEIAEFFSLIKPLIKNDDAVIIGFGEEFLLHPDFDIDIFAVEIRKFVSDLFLKNFVKTVIFCTVPPDKERMTNSPYCSALRSIHRKIWNLKSEFKNLYILDFHSFFTKRYEAELTLEGKDVVKKQKDPKEKKVIAPVRKKFTHEEVRAIDNHLSVLIREYIEKEEE</sequence>
<protein>
    <submittedName>
        <fullName evidence="2">Uncharacterized protein</fullName>
    </submittedName>
</protein>